<dbReference type="InterPro" id="IPR048454">
    <property type="entry name" value="YetF_N"/>
</dbReference>
<dbReference type="InterPro" id="IPR007353">
    <property type="entry name" value="DUF421"/>
</dbReference>
<comment type="caution">
    <text evidence="10">The sequence shown here is derived from an EMBL/GenBank/DDBJ whole genome shotgun (WGS) entry which is preliminary data.</text>
</comment>
<keyword evidence="11" id="KW-1185">Reference proteome</keyword>
<dbReference type="Gene3D" id="3.30.240.20">
    <property type="entry name" value="bsu07140 like domains"/>
    <property type="match status" value="2"/>
</dbReference>
<gene>
    <name evidence="10" type="ORF">OS242_03300</name>
</gene>
<sequence length="227" mass="25736">MHNMPALLIRSTVSLILLFAVTRLIGKRQLSQMTFFEYTVGITIGSIAAALAYDLESHYVNGLVAIGVYAAIPYSVSWLSMKSKWFRNFVEGKNTVLIQDGKVLEQNLAKEHLTTDELLEHLRLKNAFQIGDVDFAIMESNGRISVRLKPQLMPLTPKDIHLNVRPHNEPTTVIMDGTLLPKALARIGLDRTWVERELENKRLTVDDVFLGQINADKSLYVDLYRDK</sequence>
<dbReference type="EMBL" id="JAPMLT010000001">
    <property type="protein sequence ID" value="MCX7568988.1"/>
    <property type="molecule type" value="Genomic_DNA"/>
</dbReference>
<feature type="transmembrane region" description="Helical" evidence="7">
    <location>
        <begin position="59"/>
        <end position="79"/>
    </location>
</feature>
<evidence type="ECO:0000256" key="2">
    <source>
        <dbReference type="ARBA" id="ARBA00006448"/>
    </source>
</evidence>
<name>A0ABT3WZ43_9BACL</name>
<evidence type="ECO:0000259" key="9">
    <source>
        <dbReference type="Pfam" id="PF20730"/>
    </source>
</evidence>
<accession>A0ABT3WZ43</accession>
<comment type="subcellular location">
    <subcellularLocation>
        <location evidence="1">Cell membrane</location>
        <topology evidence="1">Multi-pass membrane protein</topology>
    </subcellularLocation>
</comment>
<evidence type="ECO:0000256" key="7">
    <source>
        <dbReference type="SAM" id="Phobius"/>
    </source>
</evidence>
<reference evidence="10 11" key="1">
    <citation type="submission" date="2022-11" db="EMBL/GenBank/DDBJ databases">
        <title>Study of microbial diversity in lake waters.</title>
        <authorList>
            <person name="Zhang J."/>
        </authorList>
    </citation>
    <scope>NUCLEOTIDE SEQUENCE [LARGE SCALE GENOMIC DNA]</scope>
    <source>
        <strain evidence="10 11">DT12</strain>
    </source>
</reference>
<evidence type="ECO:0000256" key="3">
    <source>
        <dbReference type="ARBA" id="ARBA00022475"/>
    </source>
</evidence>
<keyword evidence="6 7" id="KW-0472">Membrane</keyword>
<evidence type="ECO:0000256" key="6">
    <source>
        <dbReference type="ARBA" id="ARBA00023136"/>
    </source>
</evidence>
<keyword evidence="4 7" id="KW-0812">Transmembrane</keyword>
<dbReference type="Pfam" id="PF04239">
    <property type="entry name" value="DUF421"/>
    <property type="match status" value="1"/>
</dbReference>
<evidence type="ECO:0000259" key="8">
    <source>
        <dbReference type="Pfam" id="PF04239"/>
    </source>
</evidence>
<keyword evidence="5 7" id="KW-1133">Transmembrane helix</keyword>
<feature type="domain" description="YetF C-terminal" evidence="8">
    <location>
        <begin position="81"/>
        <end position="213"/>
    </location>
</feature>
<dbReference type="PANTHER" id="PTHR34582">
    <property type="entry name" value="UPF0702 TRANSMEMBRANE PROTEIN YCAP"/>
    <property type="match status" value="1"/>
</dbReference>
<dbReference type="PANTHER" id="PTHR34582:SF7">
    <property type="entry name" value="UPF0702 TRANSMEMBRANE PROTEIN YDFS"/>
    <property type="match status" value="1"/>
</dbReference>
<protein>
    <submittedName>
        <fullName evidence="10">DUF421 domain-containing protein</fullName>
    </submittedName>
</protein>
<evidence type="ECO:0000256" key="5">
    <source>
        <dbReference type="ARBA" id="ARBA00022989"/>
    </source>
</evidence>
<evidence type="ECO:0000256" key="4">
    <source>
        <dbReference type="ARBA" id="ARBA00022692"/>
    </source>
</evidence>
<keyword evidence="3" id="KW-1003">Cell membrane</keyword>
<feature type="domain" description="YetF-like N-terminal transmembrane" evidence="9">
    <location>
        <begin position="8"/>
        <end position="78"/>
    </location>
</feature>
<evidence type="ECO:0000256" key="1">
    <source>
        <dbReference type="ARBA" id="ARBA00004651"/>
    </source>
</evidence>
<feature type="transmembrane region" description="Helical" evidence="7">
    <location>
        <begin position="35"/>
        <end position="53"/>
    </location>
</feature>
<dbReference type="RefSeq" id="WP_267150218.1">
    <property type="nucleotide sequence ID" value="NZ_JAPMLT010000001.1"/>
</dbReference>
<comment type="similarity">
    <text evidence="2">Belongs to the UPF0702 family.</text>
</comment>
<evidence type="ECO:0000313" key="10">
    <source>
        <dbReference type="EMBL" id="MCX7568988.1"/>
    </source>
</evidence>
<feature type="transmembrane region" description="Helical" evidence="7">
    <location>
        <begin position="6"/>
        <end position="26"/>
    </location>
</feature>
<dbReference type="InterPro" id="IPR023090">
    <property type="entry name" value="UPF0702_alpha/beta_dom_sf"/>
</dbReference>
<evidence type="ECO:0000313" key="11">
    <source>
        <dbReference type="Proteomes" id="UP001208017"/>
    </source>
</evidence>
<organism evidence="10 11">
    <name type="scientific">Tumebacillus lacus</name>
    <dbReference type="NCBI Taxonomy" id="2995335"/>
    <lineage>
        <taxon>Bacteria</taxon>
        <taxon>Bacillati</taxon>
        <taxon>Bacillota</taxon>
        <taxon>Bacilli</taxon>
        <taxon>Bacillales</taxon>
        <taxon>Alicyclobacillaceae</taxon>
        <taxon>Tumebacillus</taxon>
    </lineage>
</organism>
<dbReference type="Pfam" id="PF20730">
    <property type="entry name" value="YetF_N"/>
    <property type="match status" value="1"/>
</dbReference>
<proteinExistence type="inferred from homology"/>
<dbReference type="Proteomes" id="UP001208017">
    <property type="component" value="Unassembled WGS sequence"/>
</dbReference>